<organism evidence="4 5">
    <name type="scientific">Peptoniphilus equinus</name>
    <dbReference type="NCBI Taxonomy" id="3016343"/>
    <lineage>
        <taxon>Bacteria</taxon>
        <taxon>Bacillati</taxon>
        <taxon>Bacillota</taxon>
        <taxon>Tissierellia</taxon>
        <taxon>Tissierellales</taxon>
        <taxon>Peptoniphilaceae</taxon>
        <taxon>Peptoniphilus</taxon>
    </lineage>
</organism>
<dbReference type="InterPro" id="IPR001119">
    <property type="entry name" value="SLH_dom"/>
</dbReference>
<feature type="region of interest" description="Disordered" evidence="1">
    <location>
        <begin position="247"/>
        <end position="291"/>
    </location>
</feature>
<feature type="compositionally biased region" description="Basic and acidic residues" evidence="1">
    <location>
        <begin position="256"/>
        <end position="291"/>
    </location>
</feature>
<dbReference type="RefSeq" id="WP_271191352.1">
    <property type="nucleotide sequence ID" value="NZ_CP115667.1"/>
</dbReference>
<accession>A0ABY7QSN8</accession>
<keyword evidence="5" id="KW-1185">Reference proteome</keyword>
<keyword evidence="2" id="KW-0732">Signal</keyword>
<feature type="domain" description="SLH" evidence="3">
    <location>
        <begin position="115"/>
        <end position="178"/>
    </location>
</feature>
<dbReference type="Proteomes" id="UP001210339">
    <property type="component" value="Chromosome"/>
</dbReference>
<reference evidence="4 5" key="1">
    <citation type="submission" date="2023-01" db="EMBL/GenBank/DDBJ databases">
        <authorList>
            <person name="Lee S.H."/>
            <person name="Jung H.S."/>
            <person name="Yun J.U."/>
        </authorList>
    </citation>
    <scope>NUCLEOTIDE SEQUENCE [LARGE SCALE GENOMIC DNA]</scope>
    <source>
        <strain evidence="4 5">CBA3646</strain>
    </source>
</reference>
<evidence type="ECO:0000313" key="4">
    <source>
        <dbReference type="EMBL" id="WBW49821.1"/>
    </source>
</evidence>
<feature type="signal peptide" evidence="2">
    <location>
        <begin position="1"/>
        <end position="26"/>
    </location>
</feature>
<dbReference type="PROSITE" id="PS51272">
    <property type="entry name" value="SLH"/>
    <property type="match status" value="1"/>
</dbReference>
<gene>
    <name evidence="4" type="ORF">O6R05_07405</name>
</gene>
<dbReference type="EMBL" id="CP115667">
    <property type="protein sequence ID" value="WBW49821.1"/>
    <property type="molecule type" value="Genomic_DNA"/>
</dbReference>
<sequence length="291" mass="31510">MKKHSITMTGLLSLVLIPALAVPTFAAQMKAPEMNNTVVDTAADPAATASDKKAMDKVTANEDKGALTAEAPFVLDGMAYLKDKDLLKGVTTEANQPMTRLDVVKIIANYEKAAYDKDNKFSDVNEDAMVAVNWAAMNNIVKGYEDGTFKGSDTLTREQFAVLMHRYLFGYKAFKPASLGGLKDKEVKDIKAVSPWAQESATLMLEAGFMHVDDQGMFMPQAALTLSEAADVLAESFHLFDPVDAKAPQKAVAPKVEAKSDVKETDKGDVKKDMPVDAPADKKVETPTEAK</sequence>
<evidence type="ECO:0000259" key="3">
    <source>
        <dbReference type="PROSITE" id="PS51272"/>
    </source>
</evidence>
<feature type="chain" id="PRO_5045740575" evidence="2">
    <location>
        <begin position="27"/>
        <end position="291"/>
    </location>
</feature>
<protein>
    <submittedName>
        <fullName evidence="4">S-layer homology domain-containing protein</fullName>
    </submittedName>
</protein>
<name>A0ABY7QSN8_9FIRM</name>
<evidence type="ECO:0000313" key="5">
    <source>
        <dbReference type="Proteomes" id="UP001210339"/>
    </source>
</evidence>
<evidence type="ECO:0000256" key="2">
    <source>
        <dbReference type="SAM" id="SignalP"/>
    </source>
</evidence>
<evidence type="ECO:0000256" key="1">
    <source>
        <dbReference type="SAM" id="MobiDB-lite"/>
    </source>
</evidence>
<dbReference type="Pfam" id="PF00395">
    <property type="entry name" value="SLH"/>
    <property type="match status" value="2"/>
</dbReference>
<proteinExistence type="predicted"/>